<comment type="subcellular location">
    <subcellularLocation>
        <location evidence="1">Membrane</location>
        <topology evidence="1">Multi-pass membrane protein</topology>
    </subcellularLocation>
</comment>
<dbReference type="PANTHER" id="PTHR23505">
    <property type="entry name" value="SPINSTER"/>
    <property type="match status" value="1"/>
</dbReference>
<dbReference type="GO" id="GO:0022857">
    <property type="term" value="F:transmembrane transporter activity"/>
    <property type="evidence" value="ECO:0007669"/>
    <property type="project" value="InterPro"/>
</dbReference>
<dbReference type="EMBL" id="CAUYUE010000016">
    <property type="protein sequence ID" value="CAK0787030.1"/>
    <property type="molecule type" value="Genomic_DNA"/>
</dbReference>
<feature type="transmembrane region" description="Helical" evidence="8">
    <location>
        <begin position="164"/>
        <end position="182"/>
    </location>
</feature>
<feature type="transmembrane region" description="Helical" evidence="8">
    <location>
        <begin position="140"/>
        <end position="158"/>
    </location>
</feature>
<evidence type="ECO:0000256" key="2">
    <source>
        <dbReference type="ARBA" id="ARBA00022448"/>
    </source>
</evidence>
<evidence type="ECO:0000313" key="11">
    <source>
        <dbReference type="Proteomes" id="UP001314263"/>
    </source>
</evidence>
<keyword evidence="3 8" id="KW-0812">Transmembrane</keyword>
<evidence type="ECO:0000256" key="1">
    <source>
        <dbReference type="ARBA" id="ARBA00004141"/>
    </source>
</evidence>
<sequence>MPSHRRGLGDLSAVPVTPIQEADREEESPSSSLSKPLLDNDVGLTLEPERHRQNGFAGASADVQQAQEVERQRFITTILINLSAIMERTDEQLLPAVYRFVGASFQASPSELGYLTLSRAVVQALVSPVGGFLGHYYNRIWVICAGCLLWGVMTVAFSQCNSVMQGYIFWGINGIGLSMVIPSGQSMVADYYPEERRGAAFGALYLTGALGAMLGALYATNIGAFYPLGMEGWRFAFLSVGILSALIGIATFCFGSDPRFENQSQMTLVEEGEDEPGFCGLLEELGVVVTIPTFDIIVLQGIVGSAPWNAIVFLTLYLQLLGMNDAAASALMALFLGGSALGGLLGGWLGDKAAQRWSKHGRIIVCQASVFAGVPFSVLLFKGLPLDGTSVGATALYAVVLFFMGLCIAAAAPACNNPIFAEIVPPELRNMIYAFDRSFEGAIAACGAPLVGILAERLFGFKGAAELDPEDVDMNTKKALALGNALLVCMAVPWALCVIIYSGLHWTYPRDKARAMDLAMEEPSVHPELLRAQTLDLGYTLLPRTRSATLRGRLPKRSASCPELLMLHSL</sequence>
<dbReference type="AlphaFoldDB" id="A0AAV1IKQ4"/>
<comment type="caution">
    <text evidence="10">The sequence shown here is derived from an EMBL/GenBank/DDBJ whole genome shotgun (WGS) entry which is preliminary data.</text>
</comment>
<accession>A0AAV1IKQ4</accession>
<evidence type="ECO:0000259" key="9">
    <source>
        <dbReference type="PROSITE" id="PS50850"/>
    </source>
</evidence>
<dbReference type="PROSITE" id="PS50850">
    <property type="entry name" value="MFS"/>
    <property type="match status" value="1"/>
</dbReference>
<evidence type="ECO:0000256" key="7">
    <source>
        <dbReference type="SAM" id="MobiDB-lite"/>
    </source>
</evidence>
<name>A0AAV1IKQ4_9CHLO</name>
<feature type="transmembrane region" description="Helical" evidence="8">
    <location>
        <begin position="479"/>
        <end position="504"/>
    </location>
</feature>
<feature type="transmembrane region" description="Helical" evidence="8">
    <location>
        <begin position="296"/>
        <end position="320"/>
    </location>
</feature>
<feature type="transmembrane region" description="Helical" evidence="8">
    <location>
        <begin position="361"/>
        <end position="384"/>
    </location>
</feature>
<feature type="transmembrane region" description="Helical" evidence="8">
    <location>
        <begin position="326"/>
        <end position="349"/>
    </location>
</feature>
<feature type="transmembrane region" description="Helical" evidence="8">
    <location>
        <begin position="232"/>
        <end position="254"/>
    </location>
</feature>
<comment type="similarity">
    <text evidence="6">Belongs to the major facilitator superfamily. Spinster (TC 2.A.1.49) family.</text>
</comment>
<feature type="domain" description="Major facilitator superfamily (MFS) profile" evidence="9">
    <location>
        <begin position="76"/>
        <end position="496"/>
    </location>
</feature>
<evidence type="ECO:0000256" key="8">
    <source>
        <dbReference type="SAM" id="Phobius"/>
    </source>
</evidence>
<dbReference type="InterPro" id="IPR036259">
    <property type="entry name" value="MFS_trans_sf"/>
</dbReference>
<reference evidence="10 11" key="1">
    <citation type="submission" date="2023-10" db="EMBL/GenBank/DDBJ databases">
        <authorList>
            <person name="Maclean D."/>
            <person name="Macfadyen A."/>
        </authorList>
    </citation>
    <scope>NUCLEOTIDE SEQUENCE [LARGE SCALE GENOMIC DNA]</scope>
</reference>
<evidence type="ECO:0000256" key="4">
    <source>
        <dbReference type="ARBA" id="ARBA00022989"/>
    </source>
</evidence>
<dbReference type="SUPFAM" id="SSF103473">
    <property type="entry name" value="MFS general substrate transporter"/>
    <property type="match status" value="1"/>
</dbReference>
<dbReference type="InterPro" id="IPR020846">
    <property type="entry name" value="MFS_dom"/>
</dbReference>
<feature type="region of interest" description="Disordered" evidence="7">
    <location>
        <begin position="1"/>
        <end position="39"/>
    </location>
</feature>
<dbReference type="GO" id="GO:0016020">
    <property type="term" value="C:membrane"/>
    <property type="evidence" value="ECO:0007669"/>
    <property type="project" value="UniProtKB-SubCell"/>
</dbReference>
<keyword evidence="5 8" id="KW-0472">Membrane</keyword>
<protein>
    <recommendedName>
        <fullName evidence="9">Major facilitator superfamily (MFS) profile domain-containing protein</fullName>
    </recommendedName>
</protein>
<gene>
    <name evidence="10" type="ORF">CVIRNUC_010246</name>
</gene>
<proteinExistence type="inferred from homology"/>
<keyword evidence="4 8" id="KW-1133">Transmembrane helix</keyword>
<organism evidence="10 11">
    <name type="scientific">Coccomyxa viridis</name>
    <dbReference type="NCBI Taxonomy" id="1274662"/>
    <lineage>
        <taxon>Eukaryota</taxon>
        <taxon>Viridiplantae</taxon>
        <taxon>Chlorophyta</taxon>
        <taxon>core chlorophytes</taxon>
        <taxon>Trebouxiophyceae</taxon>
        <taxon>Trebouxiophyceae incertae sedis</taxon>
        <taxon>Coccomyxaceae</taxon>
        <taxon>Coccomyxa</taxon>
    </lineage>
</organism>
<evidence type="ECO:0000256" key="5">
    <source>
        <dbReference type="ARBA" id="ARBA00023136"/>
    </source>
</evidence>
<dbReference type="InterPro" id="IPR011701">
    <property type="entry name" value="MFS"/>
</dbReference>
<dbReference type="Pfam" id="PF07690">
    <property type="entry name" value="MFS_1"/>
    <property type="match status" value="1"/>
</dbReference>
<dbReference type="PANTHER" id="PTHR23505:SF52">
    <property type="entry name" value="MAJOR FACILITATOR SUPERFAMILY PROTEIN"/>
    <property type="match status" value="1"/>
</dbReference>
<feature type="transmembrane region" description="Helical" evidence="8">
    <location>
        <begin position="396"/>
        <end position="420"/>
    </location>
</feature>
<dbReference type="InterPro" id="IPR044770">
    <property type="entry name" value="MFS_spinster-like"/>
</dbReference>
<feature type="transmembrane region" description="Helical" evidence="8">
    <location>
        <begin position="203"/>
        <end position="226"/>
    </location>
</feature>
<feature type="transmembrane region" description="Helical" evidence="8">
    <location>
        <begin position="441"/>
        <end position="459"/>
    </location>
</feature>
<dbReference type="Proteomes" id="UP001314263">
    <property type="component" value="Unassembled WGS sequence"/>
</dbReference>
<evidence type="ECO:0000256" key="6">
    <source>
        <dbReference type="ARBA" id="ARBA00024338"/>
    </source>
</evidence>
<keyword evidence="2" id="KW-0813">Transport</keyword>
<keyword evidence="11" id="KW-1185">Reference proteome</keyword>
<evidence type="ECO:0000313" key="10">
    <source>
        <dbReference type="EMBL" id="CAK0787030.1"/>
    </source>
</evidence>
<dbReference type="Gene3D" id="1.20.1250.20">
    <property type="entry name" value="MFS general substrate transporter like domains"/>
    <property type="match status" value="2"/>
</dbReference>
<evidence type="ECO:0000256" key="3">
    <source>
        <dbReference type="ARBA" id="ARBA00022692"/>
    </source>
</evidence>